<evidence type="ECO:0000256" key="2">
    <source>
        <dbReference type="ARBA" id="ARBA00004589"/>
    </source>
</evidence>
<keyword evidence="7 16" id="KW-0812">Transmembrane</keyword>
<dbReference type="PANTHER" id="PTHR33048:SF47">
    <property type="entry name" value="INTEGRAL MEMBRANE PROTEIN-RELATED"/>
    <property type="match status" value="1"/>
</dbReference>
<comment type="similarity">
    <text evidence="13">Belongs to the SAT4 family.</text>
</comment>
<dbReference type="Pfam" id="PF05730">
    <property type="entry name" value="CFEM"/>
    <property type="match status" value="1"/>
</dbReference>
<proteinExistence type="inferred from homology"/>
<dbReference type="OrthoDB" id="2496787at2759"/>
<evidence type="ECO:0000256" key="5">
    <source>
        <dbReference type="ARBA" id="ARBA00022525"/>
    </source>
</evidence>
<protein>
    <recommendedName>
        <fullName evidence="17">CFEM domain-containing protein</fullName>
    </recommendedName>
</protein>
<feature type="transmembrane region" description="Helical" evidence="16">
    <location>
        <begin position="198"/>
        <end position="219"/>
    </location>
</feature>
<keyword evidence="5" id="KW-0964">Secreted</keyword>
<feature type="transmembrane region" description="Helical" evidence="16">
    <location>
        <begin position="316"/>
        <end position="336"/>
    </location>
</feature>
<evidence type="ECO:0000256" key="16">
    <source>
        <dbReference type="SAM" id="Phobius"/>
    </source>
</evidence>
<evidence type="ECO:0000256" key="6">
    <source>
        <dbReference type="ARBA" id="ARBA00022622"/>
    </source>
</evidence>
<feature type="region of interest" description="Disordered" evidence="15">
    <location>
        <begin position="381"/>
        <end position="403"/>
    </location>
</feature>
<comment type="caution">
    <text evidence="18">The sequence shown here is derived from an EMBL/GenBank/DDBJ whole genome shotgun (WGS) entry which is preliminary data.</text>
</comment>
<feature type="transmembrane region" description="Helical" evidence="16">
    <location>
        <begin position="162"/>
        <end position="186"/>
    </location>
</feature>
<gene>
    <name evidence="18" type="ORF">CCHL11_07313</name>
</gene>
<dbReference type="InterPro" id="IPR049326">
    <property type="entry name" value="Rhodopsin_dom_fungi"/>
</dbReference>
<keyword evidence="12" id="KW-0449">Lipoprotein</keyword>
<evidence type="ECO:0000256" key="7">
    <source>
        <dbReference type="ARBA" id="ARBA00022692"/>
    </source>
</evidence>
<keyword evidence="6" id="KW-0325">Glycoprotein</keyword>
<keyword evidence="19" id="KW-1185">Reference proteome</keyword>
<keyword evidence="9 16" id="KW-1133">Transmembrane helix</keyword>
<keyword evidence="8" id="KW-0732">Signal</keyword>
<accession>A0A1Q8RA70</accession>
<dbReference type="STRING" id="708187.A0A1Q8RA70"/>
<evidence type="ECO:0000256" key="8">
    <source>
        <dbReference type="ARBA" id="ARBA00022729"/>
    </source>
</evidence>
<dbReference type="PANTHER" id="PTHR33048">
    <property type="entry name" value="PTH11-LIKE INTEGRAL MEMBRANE PROTEIN (AFU_ORTHOLOGUE AFUA_5G11245)"/>
    <property type="match status" value="1"/>
</dbReference>
<evidence type="ECO:0000256" key="15">
    <source>
        <dbReference type="SAM" id="MobiDB-lite"/>
    </source>
</evidence>
<organism evidence="18 19">
    <name type="scientific">Colletotrichum chlorophyti</name>
    <dbReference type="NCBI Taxonomy" id="708187"/>
    <lineage>
        <taxon>Eukaryota</taxon>
        <taxon>Fungi</taxon>
        <taxon>Dikarya</taxon>
        <taxon>Ascomycota</taxon>
        <taxon>Pezizomycotina</taxon>
        <taxon>Sordariomycetes</taxon>
        <taxon>Hypocreomycetidae</taxon>
        <taxon>Glomerellales</taxon>
        <taxon>Glomerellaceae</taxon>
        <taxon>Colletotrichum</taxon>
    </lineage>
</organism>
<dbReference type="GO" id="GO:0005576">
    <property type="term" value="C:extracellular region"/>
    <property type="evidence" value="ECO:0007669"/>
    <property type="project" value="UniProtKB-SubCell"/>
</dbReference>
<keyword evidence="11 14" id="KW-1015">Disulfide bond</keyword>
<feature type="transmembrane region" description="Helical" evidence="16">
    <location>
        <begin position="283"/>
        <end position="304"/>
    </location>
</feature>
<evidence type="ECO:0000313" key="19">
    <source>
        <dbReference type="Proteomes" id="UP000186583"/>
    </source>
</evidence>
<dbReference type="Pfam" id="PF20684">
    <property type="entry name" value="Fung_rhodopsin"/>
    <property type="match status" value="1"/>
</dbReference>
<evidence type="ECO:0000313" key="18">
    <source>
        <dbReference type="EMBL" id="OLN81270.1"/>
    </source>
</evidence>
<evidence type="ECO:0000256" key="12">
    <source>
        <dbReference type="ARBA" id="ARBA00023288"/>
    </source>
</evidence>
<evidence type="ECO:0000256" key="13">
    <source>
        <dbReference type="ARBA" id="ARBA00038359"/>
    </source>
</evidence>
<evidence type="ECO:0000256" key="10">
    <source>
        <dbReference type="ARBA" id="ARBA00023136"/>
    </source>
</evidence>
<dbReference type="InterPro" id="IPR052337">
    <property type="entry name" value="SAT4-like"/>
</dbReference>
<evidence type="ECO:0000259" key="17">
    <source>
        <dbReference type="PROSITE" id="PS52012"/>
    </source>
</evidence>
<dbReference type="SMART" id="SM00747">
    <property type="entry name" value="CFEM"/>
    <property type="match status" value="1"/>
</dbReference>
<comment type="similarity">
    <text evidence="4">Belongs to the RBT5 family.</text>
</comment>
<feature type="transmembrane region" description="Helical" evidence="16">
    <location>
        <begin position="243"/>
        <end position="271"/>
    </location>
</feature>
<name>A0A1Q8RA70_9PEZI</name>
<keyword evidence="10 16" id="KW-0472">Membrane</keyword>
<feature type="domain" description="CFEM" evidence="17">
    <location>
        <begin position="1"/>
        <end position="93"/>
    </location>
</feature>
<evidence type="ECO:0000256" key="3">
    <source>
        <dbReference type="ARBA" id="ARBA00004613"/>
    </source>
</evidence>
<evidence type="ECO:0000256" key="4">
    <source>
        <dbReference type="ARBA" id="ARBA00010031"/>
    </source>
</evidence>
<dbReference type="EMBL" id="MPGH01000257">
    <property type="protein sequence ID" value="OLN81270.1"/>
    <property type="molecule type" value="Genomic_DNA"/>
</dbReference>
<evidence type="ECO:0000256" key="1">
    <source>
        <dbReference type="ARBA" id="ARBA00004141"/>
    </source>
</evidence>
<feature type="disulfide bond" evidence="14">
    <location>
        <begin position="37"/>
        <end position="70"/>
    </location>
</feature>
<evidence type="ECO:0000256" key="11">
    <source>
        <dbReference type="ARBA" id="ARBA00023157"/>
    </source>
</evidence>
<dbReference type="GO" id="GO:0098552">
    <property type="term" value="C:side of membrane"/>
    <property type="evidence" value="ECO:0007669"/>
    <property type="project" value="UniProtKB-KW"/>
</dbReference>
<dbReference type="PROSITE" id="PS52012">
    <property type="entry name" value="CFEM"/>
    <property type="match status" value="1"/>
</dbReference>
<dbReference type="AlphaFoldDB" id="A0A1Q8RA70"/>
<dbReference type="InterPro" id="IPR008427">
    <property type="entry name" value="Extracellular_membr_CFEM_dom"/>
</dbReference>
<feature type="compositionally biased region" description="Polar residues" evidence="15">
    <location>
        <begin position="383"/>
        <end position="403"/>
    </location>
</feature>
<comment type="subcellular location">
    <subcellularLocation>
        <location evidence="2">Membrane</location>
        <topology evidence="2">Lipid-anchor</topology>
        <topology evidence="2">GPI-anchor</topology>
    </subcellularLocation>
    <subcellularLocation>
        <location evidence="1">Membrane</location>
        <topology evidence="1">Multi-pass membrane protein</topology>
    </subcellularLocation>
    <subcellularLocation>
        <location evidence="3">Secreted</location>
    </subcellularLocation>
</comment>
<dbReference type="Proteomes" id="UP000186583">
    <property type="component" value="Unassembled WGS sequence"/>
</dbReference>
<evidence type="ECO:0000256" key="14">
    <source>
        <dbReference type="PROSITE-ProRule" id="PRU01356"/>
    </source>
</evidence>
<evidence type="ECO:0000256" key="9">
    <source>
        <dbReference type="ARBA" id="ARBA00022989"/>
    </source>
</evidence>
<reference evidence="18 19" key="1">
    <citation type="submission" date="2016-11" db="EMBL/GenBank/DDBJ databases">
        <title>Draft Genome Assembly of Colletotrichum chlorophyti a pathogen of herbaceous plants.</title>
        <authorList>
            <person name="Gan P."/>
            <person name="Narusaka M."/>
            <person name="Tsushima A."/>
            <person name="Narusaka Y."/>
            <person name="Takano Y."/>
            <person name="Shirasu K."/>
        </authorList>
    </citation>
    <scope>NUCLEOTIDE SEQUENCE [LARGE SCALE GENOMIC DNA]</scope>
    <source>
        <strain evidence="18 19">NTL11</strain>
    </source>
</reference>
<comment type="caution">
    <text evidence="14">Lacks conserved residue(s) required for the propagation of feature annotation.</text>
</comment>
<keyword evidence="6" id="KW-0336">GPI-anchor</keyword>
<sequence>MAILLGEGIPDCAAPCPYQALNVTICAVASLTSDCLCDDKGYLYAFRDCIRASCSLDDVYVTKNLTWQLCGFQYHSQQGNPVGRVLMLLTTAFFFIARFVSKFLRLSTWGADDATLAVGYDINLASAETFGHYPMTKSPASCRQADNYPASTTLATNMPRQVFFAFEVIYSLSISALKASILFFYLRVFSMLNRTFTVVLWCTHVFNLLFCVSFAVAMLNQCKPFSYVWESWDGRHQGRCIDIWALFISHAAINIALDIWLLLLPVTQILWLNLRKRQKAEILFMFGLGLFITVVSAIRLKVLLGMRSFSDPTYDAFYLHMWSYIELSVGIIVACLPASRQVWRHFVPKFLRILGLKKPQHQDQPRSGDSTRRLKDILFISASRDQPSPTTANGCSSQRTRSC</sequence>